<proteinExistence type="predicted"/>
<evidence type="ECO:0000313" key="2">
    <source>
        <dbReference type="EMBL" id="MPN26119.1"/>
    </source>
</evidence>
<evidence type="ECO:0000256" key="1">
    <source>
        <dbReference type="SAM" id="MobiDB-lite"/>
    </source>
</evidence>
<feature type="region of interest" description="Disordered" evidence="1">
    <location>
        <begin position="104"/>
        <end position="139"/>
    </location>
</feature>
<organism evidence="2">
    <name type="scientific">bioreactor metagenome</name>
    <dbReference type="NCBI Taxonomy" id="1076179"/>
    <lineage>
        <taxon>unclassified sequences</taxon>
        <taxon>metagenomes</taxon>
        <taxon>ecological metagenomes</taxon>
    </lineage>
</organism>
<feature type="compositionally biased region" description="Basic and acidic residues" evidence="1">
    <location>
        <begin position="106"/>
        <end position="116"/>
    </location>
</feature>
<dbReference type="AlphaFoldDB" id="A0A645GJV5"/>
<sequence>MDVAFDDRAVCAAAVNRADAVIGIDDPSHAVIDGHVARHGGAVARAAAVNGREASVREVEFDVAVDDGLHARYVRRQDPAFDIGRKRSAIDGFGADAVKRHIQAAHADRSSGREVGGDQSQRRFLGSGKSDPGGGSVRRSRVNVRRRCIFHKNPGVVHRFAEILDKHISPGLACDCLTHA</sequence>
<gene>
    <name evidence="2" type="ORF">SDC9_173543</name>
</gene>
<comment type="caution">
    <text evidence="2">The sequence shown here is derived from an EMBL/GenBank/DDBJ whole genome shotgun (WGS) entry which is preliminary data.</text>
</comment>
<reference evidence="2" key="1">
    <citation type="submission" date="2019-08" db="EMBL/GenBank/DDBJ databases">
        <authorList>
            <person name="Kucharzyk K."/>
            <person name="Murdoch R.W."/>
            <person name="Higgins S."/>
            <person name="Loffler F."/>
        </authorList>
    </citation>
    <scope>NUCLEOTIDE SEQUENCE</scope>
</reference>
<accession>A0A645GJV5</accession>
<dbReference type="EMBL" id="VSSQ01075544">
    <property type="protein sequence ID" value="MPN26119.1"/>
    <property type="molecule type" value="Genomic_DNA"/>
</dbReference>
<protein>
    <submittedName>
        <fullName evidence="2">Uncharacterized protein</fullName>
    </submittedName>
</protein>
<name>A0A645GJV5_9ZZZZ</name>